<evidence type="ECO:0000256" key="1">
    <source>
        <dbReference type="ARBA" id="ARBA00006486"/>
    </source>
</evidence>
<keyword evidence="7" id="KW-0028">Amino-acid biosynthesis</keyword>
<evidence type="ECO:0000256" key="5">
    <source>
        <dbReference type="ARBA" id="ARBA00023014"/>
    </source>
</evidence>
<evidence type="ECO:0000256" key="7">
    <source>
        <dbReference type="ARBA" id="ARBA00023304"/>
    </source>
</evidence>
<dbReference type="Pfam" id="PF24877">
    <property type="entry name" value="ILV_EDD_C"/>
    <property type="match status" value="1"/>
</dbReference>
<keyword evidence="6" id="KW-0456">Lyase</keyword>
<dbReference type="RefSeq" id="WP_091619218.1">
    <property type="nucleotide sequence ID" value="NZ_FOEF01000010.1"/>
</dbReference>
<keyword evidence="3" id="KW-0479">Metal-binding</keyword>
<sequence>MSESSGRDLWRPGQDCQAVATALALGQDVDRIHGAPWGVVGTLGDSICYVGVNDKVDAIHAAMGRRIAERDLPVRLLAPNYSGGISDGQRNGTPQMRYSLIGRETTNDGLSLHFEGSDIRGVVAVVACDKPPVGTTAAIMERNVPAVVLSDGSIRPGTDPLTGETIDLVSCFQVAGDPDAAKRERWARNACPGHGSCGGMFTYNTMQTFIALLGLEPLHMVSPASEDPRRTEVFPEQLVDCLEIMTQRAITPRDLATPAAFRNATIVAIAMGGSTNVLLHAPEIARAAGIDFWAEVMSQQEFNQLSRTVPVLINARPFGKYSMVDIDAVGGLPVIVKELLGNGVLDGSTLTCTGETLAEQVTRLDPPAPDGEVVLSVAAPFKPTGGLRLLSGNLAPNGGAVIKLAGVETGIVDNRFVGRARVFDSEQDLLGALIDTPDVFADRDMVVIRYEGPRGAPGMPEMLDPTSRITALCRQKGISVALMTDARFSGGSVGLVIGHVGPEAALGGPIALIEDGDTITVDLDHDTLDCAELADSATFEARLRRWQDEAASHGGEHPLVRPVTTRLLRRMRAAAATALEGAGMATPSGTQH</sequence>
<feature type="domain" description="Dihydroxy-acid/6-phosphogluconate dehydratase N-terminal" evidence="8">
    <location>
        <begin position="83"/>
        <end position="359"/>
    </location>
</feature>
<dbReference type="PANTHER" id="PTHR21000:SF5">
    <property type="entry name" value="DIHYDROXY-ACID DEHYDRATASE, MITOCHONDRIAL"/>
    <property type="match status" value="1"/>
</dbReference>
<comment type="similarity">
    <text evidence="1">Belongs to the IlvD/Edd family.</text>
</comment>
<dbReference type="STRING" id="394193.SAMN04489732_11015"/>
<evidence type="ECO:0000256" key="6">
    <source>
        <dbReference type="ARBA" id="ARBA00023239"/>
    </source>
</evidence>
<evidence type="ECO:0000256" key="4">
    <source>
        <dbReference type="ARBA" id="ARBA00023004"/>
    </source>
</evidence>
<dbReference type="GO" id="GO:0051537">
    <property type="term" value="F:2 iron, 2 sulfur cluster binding"/>
    <property type="evidence" value="ECO:0007669"/>
    <property type="project" value="UniProtKB-KW"/>
</dbReference>
<dbReference type="InterPro" id="IPR037237">
    <property type="entry name" value="IlvD/EDD_N"/>
</dbReference>
<dbReference type="PROSITE" id="PS00887">
    <property type="entry name" value="ILVD_EDD_2"/>
    <property type="match status" value="1"/>
</dbReference>
<dbReference type="PANTHER" id="PTHR21000">
    <property type="entry name" value="DIHYDROXY-ACID DEHYDRATASE DAD"/>
    <property type="match status" value="1"/>
</dbReference>
<gene>
    <name evidence="10" type="ORF">SAMN04489732_11015</name>
</gene>
<evidence type="ECO:0000256" key="3">
    <source>
        <dbReference type="ARBA" id="ARBA00022723"/>
    </source>
</evidence>
<evidence type="ECO:0000259" key="9">
    <source>
        <dbReference type="Pfam" id="PF24877"/>
    </source>
</evidence>
<keyword evidence="2" id="KW-0001">2Fe-2S</keyword>
<dbReference type="EMBL" id="FOEF01000010">
    <property type="protein sequence ID" value="SEP45285.1"/>
    <property type="molecule type" value="Genomic_DNA"/>
</dbReference>
<dbReference type="Proteomes" id="UP000198582">
    <property type="component" value="Unassembled WGS sequence"/>
</dbReference>
<dbReference type="GO" id="GO:0009082">
    <property type="term" value="P:branched-chain amino acid biosynthetic process"/>
    <property type="evidence" value="ECO:0007669"/>
    <property type="project" value="UniProtKB-KW"/>
</dbReference>
<protein>
    <submittedName>
        <fullName evidence="10">Dihydroxy-acid dehydratase</fullName>
    </submittedName>
</protein>
<dbReference type="Pfam" id="PF00920">
    <property type="entry name" value="ILVD_EDD_N"/>
    <property type="match status" value="1"/>
</dbReference>
<accession>A0A1H8XZI2</accession>
<evidence type="ECO:0000259" key="8">
    <source>
        <dbReference type="Pfam" id="PF00920"/>
    </source>
</evidence>
<dbReference type="Gene3D" id="3.50.30.80">
    <property type="entry name" value="IlvD/EDD C-terminal domain-like"/>
    <property type="match status" value="1"/>
</dbReference>
<dbReference type="InterPro" id="IPR042096">
    <property type="entry name" value="Dihydro-acid_dehy_C"/>
</dbReference>
<dbReference type="OrthoDB" id="4744252at2"/>
<dbReference type="GO" id="GO:0046872">
    <property type="term" value="F:metal ion binding"/>
    <property type="evidence" value="ECO:0007669"/>
    <property type="project" value="UniProtKB-KW"/>
</dbReference>
<keyword evidence="11" id="KW-1185">Reference proteome</keyword>
<dbReference type="GO" id="GO:0004160">
    <property type="term" value="F:dihydroxy-acid dehydratase activity"/>
    <property type="evidence" value="ECO:0007669"/>
    <property type="project" value="TreeGrafter"/>
</dbReference>
<dbReference type="AlphaFoldDB" id="A0A1H8XZI2"/>
<dbReference type="SUPFAM" id="SSF143975">
    <property type="entry name" value="IlvD/EDD N-terminal domain-like"/>
    <property type="match status" value="1"/>
</dbReference>
<dbReference type="InterPro" id="IPR020558">
    <property type="entry name" value="DiOHA_6PGluconate_deHydtase_CS"/>
</dbReference>
<dbReference type="InterPro" id="IPR050165">
    <property type="entry name" value="DHAD_IlvD/Edd"/>
</dbReference>
<evidence type="ECO:0000313" key="11">
    <source>
        <dbReference type="Proteomes" id="UP000198582"/>
    </source>
</evidence>
<dbReference type="FunFam" id="3.50.30.80:FF:000001">
    <property type="entry name" value="Dihydroxy-acid dehydratase"/>
    <property type="match status" value="1"/>
</dbReference>
<organism evidence="10 11">
    <name type="scientific">Amycolatopsis saalfeldensis</name>
    <dbReference type="NCBI Taxonomy" id="394193"/>
    <lineage>
        <taxon>Bacteria</taxon>
        <taxon>Bacillati</taxon>
        <taxon>Actinomycetota</taxon>
        <taxon>Actinomycetes</taxon>
        <taxon>Pseudonocardiales</taxon>
        <taxon>Pseudonocardiaceae</taxon>
        <taxon>Amycolatopsis</taxon>
    </lineage>
</organism>
<reference evidence="10 11" key="1">
    <citation type="submission" date="2016-10" db="EMBL/GenBank/DDBJ databases">
        <authorList>
            <person name="de Groot N.N."/>
        </authorList>
    </citation>
    <scope>NUCLEOTIDE SEQUENCE [LARGE SCALE GENOMIC DNA]</scope>
    <source>
        <strain evidence="10 11">DSM 44993</strain>
    </source>
</reference>
<evidence type="ECO:0000256" key="2">
    <source>
        <dbReference type="ARBA" id="ARBA00022714"/>
    </source>
</evidence>
<evidence type="ECO:0000313" key="10">
    <source>
        <dbReference type="EMBL" id="SEP45285.1"/>
    </source>
</evidence>
<feature type="domain" description="Dihydroxy-acid/6-phosphogluconate dehydratase C-terminal" evidence="9">
    <location>
        <begin position="372"/>
        <end position="582"/>
    </location>
</feature>
<keyword evidence="7" id="KW-0100">Branched-chain amino acid biosynthesis</keyword>
<dbReference type="InterPro" id="IPR056740">
    <property type="entry name" value="ILV_EDD_C"/>
</dbReference>
<name>A0A1H8XZI2_9PSEU</name>
<keyword evidence="5" id="KW-0411">Iron-sulfur</keyword>
<dbReference type="InterPro" id="IPR000581">
    <property type="entry name" value="ILV_EDD_N"/>
</dbReference>
<keyword evidence="4" id="KW-0408">Iron</keyword>
<proteinExistence type="inferred from homology"/>
<dbReference type="SUPFAM" id="SSF52016">
    <property type="entry name" value="LeuD/IlvD-like"/>
    <property type="match status" value="1"/>
</dbReference>